<dbReference type="eggNOG" id="COG1272">
    <property type="taxonomic scope" value="Bacteria"/>
</dbReference>
<keyword evidence="7" id="KW-0479">Metal-binding</keyword>
<evidence type="ECO:0000256" key="2">
    <source>
        <dbReference type="ARBA" id="ARBA00008488"/>
    </source>
</evidence>
<feature type="transmembrane region" description="Helical" evidence="8">
    <location>
        <begin position="123"/>
        <end position="142"/>
    </location>
</feature>
<evidence type="ECO:0000256" key="8">
    <source>
        <dbReference type="SAM" id="Phobius"/>
    </source>
</evidence>
<feature type="transmembrane region" description="Helical" evidence="8">
    <location>
        <begin position="154"/>
        <end position="171"/>
    </location>
</feature>
<dbReference type="Proteomes" id="UP000076131">
    <property type="component" value="Unassembled WGS sequence"/>
</dbReference>
<feature type="binding site" evidence="7">
    <location>
        <position position="82"/>
    </location>
    <ligand>
        <name>Zn(2+)</name>
        <dbReference type="ChEBI" id="CHEBI:29105"/>
    </ligand>
</feature>
<evidence type="ECO:0000256" key="6">
    <source>
        <dbReference type="ARBA" id="ARBA00023136"/>
    </source>
</evidence>
<evidence type="ECO:0000313" key="10">
    <source>
        <dbReference type="Proteomes" id="UP000076131"/>
    </source>
</evidence>
<comment type="subcellular location">
    <subcellularLocation>
        <location evidence="1">Cell membrane</location>
        <topology evidence="1">Multi-pass membrane protein</topology>
    </subcellularLocation>
</comment>
<keyword evidence="5 8" id="KW-1133">Transmembrane helix</keyword>
<evidence type="ECO:0000313" key="9">
    <source>
        <dbReference type="EMBL" id="KZC25346.1"/>
    </source>
</evidence>
<comment type="caution">
    <text evidence="9">The sequence shown here is derived from an EMBL/GenBank/DDBJ whole genome shotgun (WGS) entry which is preliminary data.</text>
</comment>
<dbReference type="InterPro" id="IPR004254">
    <property type="entry name" value="AdipoR/HlyIII-related"/>
</dbReference>
<dbReference type="GO" id="GO:0140911">
    <property type="term" value="F:pore-forming activity"/>
    <property type="evidence" value="ECO:0007669"/>
    <property type="project" value="InterPro"/>
</dbReference>
<dbReference type="PANTHER" id="PTHR20855">
    <property type="entry name" value="ADIPOR/PROGESTIN RECEPTOR-RELATED"/>
    <property type="match status" value="1"/>
</dbReference>
<keyword evidence="10" id="KW-1185">Reference proteome</keyword>
<dbReference type="InterPro" id="IPR005744">
    <property type="entry name" value="Hy-lIII"/>
</dbReference>
<dbReference type="AlphaFoldDB" id="A0A154QNL9"/>
<evidence type="ECO:0000256" key="4">
    <source>
        <dbReference type="ARBA" id="ARBA00022692"/>
    </source>
</evidence>
<feature type="binding site" evidence="7">
    <location>
        <position position="209"/>
    </location>
    <ligand>
        <name>Zn(2+)</name>
        <dbReference type="ChEBI" id="CHEBI:29105"/>
    </ligand>
</feature>
<dbReference type="EMBL" id="LVJS01000003">
    <property type="protein sequence ID" value="KZC25346.1"/>
    <property type="molecule type" value="Genomic_DNA"/>
</dbReference>
<keyword evidence="7" id="KW-0862">Zinc</keyword>
<dbReference type="NCBIfam" id="TIGR01065">
    <property type="entry name" value="hlyIII"/>
    <property type="match status" value="1"/>
</dbReference>
<feature type="transmembrane region" description="Helical" evidence="8">
    <location>
        <begin position="32"/>
        <end position="52"/>
    </location>
</feature>
<feature type="transmembrane region" description="Helical" evidence="8">
    <location>
        <begin position="177"/>
        <end position="197"/>
    </location>
</feature>
<keyword evidence="6 8" id="KW-0472">Membrane</keyword>
<name>A0A154QNL9_9GAMM</name>
<evidence type="ECO:0000256" key="5">
    <source>
        <dbReference type="ARBA" id="ARBA00022989"/>
    </source>
</evidence>
<feature type="transmembrane region" description="Helical" evidence="8">
    <location>
        <begin position="58"/>
        <end position="78"/>
    </location>
</feature>
<sequence length="228" mass="24517">MTARVPAIRMSPTRRGAIVRAQSWREELANSLSHGLGLLLAIAGLPVLVVRADHLDSGYAMAGALSFGGSAVLLYLASTLYHAMAHPKAKAILRALDHAAIYLLIAGTYTPITLGVLRGGWGWGLFGLVWGLALAGMLFKALGGMRFPHVSTALYLAMGWVGVIAIHPLWVRMEAGGLAWLGAGGLAYSLGVVFFVLDEKLRYSHFIWHLFVLAGTTCHFFAVLLYAF</sequence>
<evidence type="ECO:0000256" key="1">
    <source>
        <dbReference type="ARBA" id="ARBA00004651"/>
    </source>
</evidence>
<keyword evidence="3" id="KW-1003">Cell membrane</keyword>
<comment type="similarity">
    <text evidence="2">Belongs to the UPF0073 (Hly-III) family.</text>
</comment>
<reference evidence="9 10" key="1">
    <citation type="journal article" date="2016" name="MBio">
        <title>Lateral Gene Transfer in a Heavy Metal-Contaminated-Groundwater Microbial Community.</title>
        <authorList>
            <person name="Hemme C.L."/>
            <person name="Green S.J."/>
            <person name="Rishishwar L."/>
            <person name="Prakash O."/>
            <person name="Pettenato A."/>
            <person name="Chakraborty R."/>
            <person name="Deutschbauer A.M."/>
            <person name="Van Nostrand J.D."/>
            <person name="Wu L."/>
            <person name="He Z."/>
            <person name="Jordan I.K."/>
            <person name="Hazen T.C."/>
            <person name="Arkin A.P."/>
            <person name="Kostka J.E."/>
            <person name="Zhou J."/>
        </authorList>
    </citation>
    <scope>NUCLEOTIDE SEQUENCE [LARGE SCALE GENOMIC DNA]</scope>
    <source>
        <strain evidence="9 10">FW104-T7</strain>
    </source>
</reference>
<feature type="transmembrane region" description="Helical" evidence="8">
    <location>
        <begin position="206"/>
        <end position="227"/>
    </location>
</feature>
<gene>
    <name evidence="9" type="ORF">RHOFW104T7_03905</name>
</gene>
<organism evidence="9 10">
    <name type="scientific">Rhodanobacter thiooxydans</name>
    <dbReference type="NCBI Taxonomy" id="416169"/>
    <lineage>
        <taxon>Bacteria</taxon>
        <taxon>Pseudomonadati</taxon>
        <taxon>Pseudomonadota</taxon>
        <taxon>Gammaproteobacteria</taxon>
        <taxon>Lysobacterales</taxon>
        <taxon>Rhodanobacteraceae</taxon>
        <taxon>Rhodanobacter</taxon>
    </lineage>
</organism>
<protein>
    <submittedName>
        <fullName evidence="9">Hemolysin D</fullName>
    </submittedName>
</protein>
<proteinExistence type="inferred from homology"/>
<dbReference type="GO" id="GO:0005886">
    <property type="term" value="C:plasma membrane"/>
    <property type="evidence" value="ECO:0007669"/>
    <property type="project" value="UniProtKB-SubCell"/>
</dbReference>
<dbReference type="STRING" id="416169.RHOFW104T7_03905"/>
<accession>A0A154QNL9</accession>
<evidence type="ECO:0000256" key="3">
    <source>
        <dbReference type="ARBA" id="ARBA00022475"/>
    </source>
</evidence>
<feature type="binding site" evidence="7">
    <location>
        <position position="205"/>
    </location>
    <ligand>
        <name>Zn(2+)</name>
        <dbReference type="ChEBI" id="CHEBI:29105"/>
    </ligand>
</feature>
<evidence type="ECO:0000256" key="7">
    <source>
        <dbReference type="PIRSR" id="PIRSR604254-1"/>
    </source>
</evidence>
<dbReference type="GO" id="GO:0046872">
    <property type="term" value="F:metal ion binding"/>
    <property type="evidence" value="ECO:0007669"/>
    <property type="project" value="UniProtKB-KW"/>
</dbReference>
<dbReference type="Pfam" id="PF03006">
    <property type="entry name" value="HlyIII"/>
    <property type="match status" value="1"/>
</dbReference>
<dbReference type="PANTHER" id="PTHR20855:SF3">
    <property type="entry name" value="LD03007P"/>
    <property type="match status" value="1"/>
</dbReference>
<keyword evidence="4 8" id="KW-0812">Transmembrane</keyword>
<feature type="transmembrane region" description="Helical" evidence="8">
    <location>
        <begin position="99"/>
        <end position="117"/>
    </location>
</feature>